<dbReference type="InterPro" id="IPR007138">
    <property type="entry name" value="ABM_dom"/>
</dbReference>
<name>A0A8H9J022_9PSEU</name>
<keyword evidence="3" id="KW-1185">Reference proteome</keyword>
<proteinExistence type="predicted"/>
<dbReference type="Gene3D" id="3.30.70.100">
    <property type="match status" value="1"/>
</dbReference>
<dbReference type="InterPro" id="IPR011008">
    <property type="entry name" value="Dimeric_a/b-barrel"/>
</dbReference>
<dbReference type="Proteomes" id="UP000658656">
    <property type="component" value="Unassembled WGS sequence"/>
</dbReference>
<sequence>MPPDKEKEFIKTWHGTIDHITTAPGFIQARLRRNTGLNDTTSLYVNVALWEDVESYRAAFRDFTPGRATHPGSVKQAV</sequence>
<evidence type="ECO:0000313" key="3">
    <source>
        <dbReference type="Proteomes" id="UP000658656"/>
    </source>
</evidence>
<dbReference type="RefSeq" id="WP_183176963.1">
    <property type="nucleotide sequence ID" value="NZ_BNAV01000006.1"/>
</dbReference>
<dbReference type="Pfam" id="PF03992">
    <property type="entry name" value="ABM"/>
    <property type="match status" value="1"/>
</dbReference>
<accession>A0A8H9J022</accession>
<evidence type="ECO:0000259" key="1">
    <source>
        <dbReference type="Pfam" id="PF03992"/>
    </source>
</evidence>
<dbReference type="AlphaFoldDB" id="A0A8H9J022"/>
<feature type="domain" description="ABM" evidence="1">
    <location>
        <begin position="2"/>
        <end position="59"/>
    </location>
</feature>
<dbReference type="SUPFAM" id="SSF54909">
    <property type="entry name" value="Dimeric alpha+beta barrel"/>
    <property type="match status" value="1"/>
</dbReference>
<protein>
    <recommendedName>
        <fullName evidence="1">ABM domain-containing protein</fullName>
    </recommendedName>
</protein>
<comment type="caution">
    <text evidence="2">The sequence shown here is derived from an EMBL/GenBank/DDBJ whole genome shotgun (WGS) entry which is preliminary data.</text>
</comment>
<reference evidence="2" key="2">
    <citation type="submission" date="2020-09" db="EMBL/GenBank/DDBJ databases">
        <authorList>
            <person name="Sun Q."/>
            <person name="Zhou Y."/>
        </authorList>
    </citation>
    <scope>NUCLEOTIDE SEQUENCE</scope>
    <source>
        <strain evidence="2">CGMCC 4.7679</strain>
    </source>
</reference>
<dbReference type="EMBL" id="BNAV01000006">
    <property type="protein sequence ID" value="GHF66847.1"/>
    <property type="molecule type" value="Genomic_DNA"/>
</dbReference>
<gene>
    <name evidence="2" type="ORF">GCM10017566_45850</name>
</gene>
<evidence type="ECO:0000313" key="2">
    <source>
        <dbReference type="EMBL" id="GHF66847.1"/>
    </source>
</evidence>
<organism evidence="2 3">
    <name type="scientific">Amycolatopsis bartoniae</name>
    <dbReference type="NCBI Taxonomy" id="941986"/>
    <lineage>
        <taxon>Bacteria</taxon>
        <taxon>Bacillati</taxon>
        <taxon>Actinomycetota</taxon>
        <taxon>Actinomycetes</taxon>
        <taxon>Pseudonocardiales</taxon>
        <taxon>Pseudonocardiaceae</taxon>
        <taxon>Amycolatopsis</taxon>
    </lineage>
</organism>
<reference evidence="2" key="1">
    <citation type="journal article" date="2014" name="Int. J. Syst. Evol. Microbiol.">
        <title>Complete genome sequence of Corynebacterium casei LMG S-19264T (=DSM 44701T), isolated from a smear-ripened cheese.</title>
        <authorList>
            <consortium name="US DOE Joint Genome Institute (JGI-PGF)"/>
            <person name="Walter F."/>
            <person name="Albersmeier A."/>
            <person name="Kalinowski J."/>
            <person name="Ruckert C."/>
        </authorList>
    </citation>
    <scope>NUCLEOTIDE SEQUENCE</scope>
    <source>
        <strain evidence="2">CGMCC 4.7679</strain>
    </source>
</reference>